<accession>A0A1T5FZN0</accession>
<proteinExistence type="predicted"/>
<dbReference type="Proteomes" id="UP000190150">
    <property type="component" value="Unassembled WGS sequence"/>
</dbReference>
<protein>
    <submittedName>
        <fullName evidence="1">Uncharacterized protein</fullName>
    </submittedName>
</protein>
<evidence type="ECO:0000313" key="2">
    <source>
        <dbReference type="Proteomes" id="UP000190150"/>
    </source>
</evidence>
<organism evidence="1 2">
    <name type="scientific">Sphingobacterium nematocida</name>
    <dbReference type="NCBI Taxonomy" id="1513896"/>
    <lineage>
        <taxon>Bacteria</taxon>
        <taxon>Pseudomonadati</taxon>
        <taxon>Bacteroidota</taxon>
        <taxon>Sphingobacteriia</taxon>
        <taxon>Sphingobacteriales</taxon>
        <taxon>Sphingobacteriaceae</taxon>
        <taxon>Sphingobacterium</taxon>
    </lineage>
</organism>
<evidence type="ECO:0000313" key="1">
    <source>
        <dbReference type="EMBL" id="SKC01570.1"/>
    </source>
</evidence>
<dbReference type="STRING" id="1513896.SAMN05660841_03629"/>
<gene>
    <name evidence="1" type="ORF">SAMN05660841_03629</name>
</gene>
<keyword evidence="2" id="KW-1185">Reference proteome</keyword>
<dbReference type="RefSeq" id="WP_079645267.1">
    <property type="nucleotide sequence ID" value="NZ_FUZF01000020.1"/>
</dbReference>
<dbReference type="EMBL" id="FUZF01000020">
    <property type="protein sequence ID" value="SKC01570.1"/>
    <property type="molecule type" value="Genomic_DNA"/>
</dbReference>
<reference evidence="2" key="1">
    <citation type="submission" date="2017-02" db="EMBL/GenBank/DDBJ databases">
        <authorList>
            <person name="Varghese N."/>
            <person name="Submissions S."/>
        </authorList>
    </citation>
    <scope>NUCLEOTIDE SEQUENCE [LARGE SCALE GENOMIC DNA]</scope>
    <source>
        <strain evidence="2">DSM 24091</strain>
    </source>
</reference>
<sequence length="107" mass="13224">MKGYKHFLDSVFYNTDINELVERHKCRATGKVRFNSKSEATFFVHWLKWKYKKWLKKRARNKRNSGGKTSRPRYVYHCEFCDGYHITKEHPYSYHKRTEKYQKKYFG</sequence>
<dbReference type="AlphaFoldDB" id="A0A1T5FZN0"/>
<dbReference type="OrthoDB" id="710504at2"/>
<name>A0A1T5FZN0_9SPHI</name>